<dbReference type="EMBL" id="JAENHL010000008">
    <property type="protein sequence ID" value="MBK1871297.1"/>
    <property type="molecule type" value="Genomic_DNA"/>
</dbReference>
<comment type="caution">
    <text evidence="1">The sequence shown here is derived from an EMBL/GenBank/DDBJ whole genome shotgun (WGS) entry which is preliminary data.</text>
</comment>
<evidence type="ECO:0000313" key="1">
    <source>
        <dbReference type="EMBL" id="MBK1871297.1"/>
    </source>
</evidence>
<protein>
    <submittedName>
        <fullName evidence="1">ABC transporter permease subunit</fullName>
    </submittedName>
</protein>
<keyword evidence="2" id="KW-1185">Reference proteome</keyword>
<organism evidence="1 2">
    <name type="scientific">Taklimakanibacter albus</name>
    <dbReference type="NCBI Taxonomy" id="2800327"/>
    <lineage>
        <taxon>Bacteria</taxon>
        <taxon>Pseudomonadati</taxon>
        <taxon>Pseudomonadota</taxon>
        <taxon>Alphaproteobacteria</taxon>
        <taxon>Hyphomicrobiales</taxon>
        <taxon>Aestuariivirgaceae</taxon>
        <taxon>Taklimakanibacter</taxon>
    </lineage>
</organism>
<accession>A0ACC5RF71</accession>
<reference evidence="1" key="1">
    <citation type="submission" date="2021-01" db="EMBL/GenBank/DDBJ databases">
        <authorList>
            <person name="Sun Q."/>
        </authorList>
    </citation>
    <scope>NUCLEOTIDE SEQUENCE</scope>
    <source>
        <strain evidence="1">YIM B02566</strain>
    </source>
</reference>
<name>A0ACC5RF71_9HYPH</name>
<proteinExistence type="predicted"/>
<sequence length="650" mass="70485">MTSSAAVVRPAAARAPPLDLIAMVAVLAALLVLAQLVPVFDKWPEALVIPVRGWVTDFFAWFAQTAKPVTRAIAWLLAQPLALVEALLYRGIPAWKWPPLPWPAIVLGAALLGHWIGGRPLALLCGLASFYLALFGLWPDAMQTLAIVLVTVPLAAISGLLLGIWATRSRRAERVLNVIFDVMQATPHMAYLGPVVILFGFGQVPAMLATLGFALPPMARCTILGIRTVPRDVIEAGHMAGCTPLQLLWKVELPAAERTLLLGLNQVVMQTLAMAVIASLVGASGLGQKLLFSLQQLQIGKAVEQGVAITLIAIVLDRMTQAFMRRNPQRIAPGTPWVRRHRYLVAFGVLVVVTIAAARMFPALAIYPKELTLSYGGPINDAVRWISRNLFPYVKPIRDSITIWLLLPLRDFYLFLPWPVVIGIPAMIGWHFGGWRLALLPVGLLGFLMLAGFWTPLMLTLYLVTSTTVLCVIIGIPLGIWAARRPLAARIINTVCDTLQTFPSFIYLIPVIMLFQTSDLSNVIAMLAYATVPAIRFTYLGLLRVPQATVEAATAAGATAAQRLRKVELPIAFPEILLGINQTIMMALAMVAITALIGSRDLGQEIYKALPGADTGRGLLAGLGIAFIGIIADRLIGAWAQKRKKELGMG</sequence>
<evidence type="ECO:0000313" key="2">
    <source>
        <dbReference type="Proteomes" id="UP000616151"/>
    </source>
</evidence>
<dbReference type="Proteomes" id="UP000616151">
    <property type="component" value="Unassembled WGS sequence"/>
</dbReference>
<gene>
    <name evidence="1" type="ORF">JHL16_33330</name>
</gene>